<dbReference type="FunFam" id="2.20.110.10:FF:000001">
    <property type="entry name" value="Junctophilin"/>
    <property type="match status" value="1"/>
</dbReference>
<dbReference type="PANTHER" id="PTHR23085">
    <property type="entry name" value="GH28348P"/>
    <property type="match status" value="1"/>
</dbReference>
<keyword evidence="7" id="KW-0677">Repeat</keyword>
<evidence type="ECO:0000313" key="14">
    <source>
        <dbReference type="Proteomes" id="UP000887013"/>
    </source>
</evidence>
<evidence type="ECO:0000256" key="8">
    <source>
        <dbReference type="ARBA" id="ARBA00022824"/>
    </source>
</evidence>
<dbReference type="GO" id="GO:0005789">
    <property type="term" value="C:endoplasmic reticulum membrane"/>
    <property type="evidence" value="ECO:0007669"/>
    <property type="project" value="UniProtKB-SubCell"/>
</dbReference>
<feature type="transmembrane region" description="Helical" evidence="12">
    <location>
        <begin position="573"/>
        <end position="592"/>
    </location>
</feature>
<feature type="compositionally biased region" description="Basic and acidic residues" evidence="11">
    <location>
        <begin position="41"/>
        <end position="53"/>
    </location>
</feature>
<evidence type="ECO:0000256" key="10">
    <source>
        <dbReference type="ARBA" id="ARBA00023136"/>
    </source>
</evidence>
<name>A0A8X6UCF7_NEPPI</name>
<evidence type="ECO:0000256" key="5">
    <source>
        <dbReference type="ARBA" id="ARBA00022475"/>
    </source>
</evidence>
<comment type="similarity">
    <text evidence="4">Belongs to the junctophilin family.</text>
</comment>
<organism evidence="13 14">
    <name type="scientific">Nephila pilipes</name>
    <name type="common">Giant wood spider</name>
    <name type="synonym">Nephila maculata</name>
    <dbReference type="NCBI Taxonomy" id="299642"/>
    <lineage>
        <taxon>Eukaryota</taxon>
        <taxon>Metazoa</taxon>
        <taxon>Ecdysozoa</taxon>
        <taxon>Arthropoda</taxon>
        <taxon>Chelicerata</taxon>
        <taxon>Arachnida</taxon>
        <taxon>Araneae</taxon>
        <taxon>Araneomorphae</taxon>
        <taxon>Entelegynae</taxon>
        <taxon>Araneoidea</taxon>
        <taxon>Nephilidae</taxon>
        <taxon>Nephila</taxon>
    </lineage>
</organism>
<evidence type="ECO:0000256" key="2">
    <source>
        <dbReference type="ARBA" id="ARBA00004184"/>
    </source>
</evidence>
<feature type="region of interest" description="Disordered" evidence="11">
    <location>
        <begin position="1"/>
        <end position="71"/>
    </location>
</feature>
<sequence length="593" mass="66492">MRHGYGVRSSAPFGLAAHTRRRSLRKSPTPGETPEVEGVMEEGRGGFVLKDRSSTGSRSLPDHGKGHSLKAFLSKTKRSSYEEEGLSEGASDSDATDSSFMIQDEVVDGNVIETFMGEWKNDKRSGFGIAERSDGIKYEGEWYNNKKFGYGRTTFKDGTEEKGKYKNNVLLTSGRKKHLFLLRSAKFRERVEAAVNGAHRASQIALQKADIAISRTATARGKAEQADELAKHARAESDNARLVAKTYAPELAQQSTGFLKRKFPSTLDSADFNQYSLGEDSSRRSYQPSNLGDPYGQRDSYRPRPEFDDFRPNPEPPTQSAFLDVFRNTSDRRPSTTGFLRRPSAVNLRRPSTVVELNIRPSQFDQRQEPFPIRPPGDPYNPYFPQQADRYRPPQLSIHEVVVDHLSQYYEAKQEPKEGHRNFVKKPAIDLTELSKLYGIPLSAPSMEDEEGVPFVPQRRLTLPTVMDQNCLQVDSGDGGMVRTGSLYSATRKAEAASKPGSLVSARKKSLPDISNAAAMEGRVLSRETIAILSSQRREAIRRQEEEAERLRANPFLYLVSPEVWDWISSQQLTILIIVVNVALGFLFFKVIL</sequence>
<dbReference type="PANTHER" id="PTHR23085:SF16">
    <property type="entry name" value="GH28348P"/>
    <property type="match status" value="1"/>
</dbReference>
<feature type="region of interest" description="Disordered" evidence="11">
    <location>
        <begin position="275"/>
        <end position="339"/>
    </location>
</feature>
<protein>
    <submittedName>
        <fullName evidence="13">Junctophilin-1</fullName>
    </submittedName>
</protein>
<keyword evidence="10 12" id="KW-0472">Membrane</keyword>
<reference evidence="13" key="1">
    <citation type="submission" date="2020-08" db="EMBL/GenBank/DDBJ databases">
        <title>Multicomponent nature underlies the extraordinary mechanical properties of spider dragline silk.</title>
        <authorList>
            <person name="Kono N."/>
            <person name="Nakamura H."/>
            <person name="Mori M."/>
            <person name="Yoshida Y."/>
            <person name="Ohtoshi R."/>
            <person name="Malay A.D."/>
            <person name="Moran D.A.P."/>
            <person name="Tomita M."/>
            <person name="Numata K."/>
            <person name="Arakawa K."/>
        </authorList>
    </citation>
    <scope>NUCLEOTIDE SEQUENCE</scope>
</reference>
<evidence type="ECO:0000256" key="12">
    <source>
        <dbReference type="SAM" id="Phobius"/>
    </source>
</evidence>
<gene>
    <name evidence="13" type="primary">X975_12183</name>
    <name evidence="13" type="ORF">NPIL_370961</name>
</gene>
<dbReference type="EMBL" id="BMAW01079815">
    <property type="protein sequence ID" value="GFU16865.1"/>
    <property type="molecule type" value="Genomic_DNA"/>
</dbReference>
<dbReference type="InterPro" id="IPR003409">
    <property type="entry name" value="MORN"/>
</dbReference>
<evidence type="ECO:0000256" key="6">
    <source>
        <dbReference type="ARBA" id="ARBA00022692"/>
    </source>
</evidence>
<evidence type="ECO:0000313" key="13">
    <source>
        <dbReference type="EMBL" id="GFU16865.1"/>
    </source>
</evidence>
<feature type="compositionally biased region" description="Basic and acidic residues" evidence="11">
    <location>
        <begin position="299"/>
        <end position="312"/>
    </location>
</feature>
<dbReference type="SMART" id="SM00698">
    <property type="entry name" value="MORN"/>
    <property type="match status" value="2"/>
</dbReference>
<proteinExistence type="inferred from homology"/>
<keyword evidence="5" id="KW-1003">Cell membrane</keyword>
<evidence type="ECO:0000256" key="9">
    <source>
        <dbReference type="ARBA" id="ARBA00022989"/>
    </source>
</evidence>
<dbReference type="Proteomes" id="UP000887013">
    <property type="component" value="Unassembled WGS sequence"/>
</dbReference>
<dbReference type="GO" id="GO:0030314">
    <property type="term" value="C:junctional membrane complex"/>
    <property type="evidence" value="ECO:0007669"/>
    <property type="project" value="InterPro"/>
</dbReference>
<keyword evidence="14" id="KW-1185">Reference proteome</keyword>
<keyword evidence="9 12" id="KW-1133">Transmembrane helix</keyword>
<evidence type="ECO:0000256" key="4">
    <source>
        <dbReference type="ARBA" id="ARBA00008599"/>
    </source>
</evidence>
<dbReference type="SUPFAM" id="SSF82185">
    <property type="entry name" value="Histone H3 K4-specific methyltransferase SET7/9 N-terminal domain"/>
    <property type="match status" value="1"/>
</dbReference>
<evidence type="ECO:0000256" key="1">
    <source>
        <dbReference type="ARBA" id="ARBA00004163"/>
    </source>
</evidence>
<keyword evidence="8" id="KW-0256">Endoplasmic reticulum</keyword>
<dbReference type="GO" id="GO:0005886">
    <property type="term" value="C:plasma membrane"/>
    <property type="evidence" value="ECO:0007669"/>
    <property type="project" value="UniProtKB-SubCell"/>
</dbReference>
<dbReference type="Gene3D" id="2.20.110.10">
    <property type="entry name" value="Histone H3 K4-specific methyltransferase SET7/9 N-terminal domain"/>
    <property type="match status" value="1"/>
</dbReference>
<dbReference type="InterPro" id="IPR017191">
    <property type="entry name" value="Junctophilin"/>
</dbReference>
<comment type="subcellular location">
    <subcellularLocation>
        <location evidence="3">Cell membrane</location>
    </subcellularLocation>
    <subcellularLocation>
        <location evidence="2">Endomembrane system</location>
        <topology evidence="2">Peripheral membrane protein</topology>
    </subcellularLocation>
    <subcellularLocation>
        <location evidence="1">Endoplasmic reticulum membrane</location>
        <topology evidence="1">Single-pass type IV membrane protein</topology>
    </subcellularLocation>
</comment>
<evidence type="ECO:0000256" key="11">
    <source>
        <dbReference type="SAM" id="MobiDB-lite"/>
    </source>
</evidence>
<accession>A0A8X6UCF7</accession>
<comment type="caution">
    <text evidence="13">The sequence shown here is derived from an EMBL/GenBank/DDBJ whole genome shotgun (WGS) entry which is preliminary data.</text>
</comment>
<evidence type="ECO:0000256" key="7">
    <source>
        <dbReference type="ARBA" id="ARBA00022737"/>
    </source>
</evidence>
<dbReference type="OrthoDB" id="284854at2759"/>
<evidence type="ECO:0000256" key="3">
    <source>
        <dbReference type="ARBA" id="ARBA00004236"/>
    </source>
</evidence>
<dbReference type="AlphaFoldDB" id="A0A8X6UCF7"/>
<dbReference type="Pfam" id="PF02493">
    <property type="entry name" value="MORN"/>
    <property type="match status" value="2"/>
</dbReference>
<keyword evidence="6 12" id="KW-0812">Transmembrane</keyword>